<dbReference type="STRING" id="1460663.A0A177CK21"/>
<proteinExistence type="predicted"/>
<feature type="signal peptide" evidence="3">
    <location>
        <begin position="1"/>
        <end position="19"/>
    </location>
</feature>
<dbReference type="AlphaFoldDB" id="A0A177CK21"/>
<feature type="region of interest" description="Disordered" evidence="1">
    <location>
        <begin position="347"/>
        <end position="375"/>
    </location>
</feature>
<feature type="transmembrane region" description="Helical" evidence="2">
    <location>
        <begin position="208"/>
        <end position="236"/>
    </location>
</feature>
<feature type="chain" id="PRO_5008058266" evidence="3">
    <location>
        <begin position="20"/>
        <end position="420"/>
    </location>
</feature>
<evidence type="ECO:0000313" key="5">
    <source>
        <dbReference type="Proteomes" id="UP000077069"/>
    </source>
</evidence>
<sequence length="420" mass="45918">MSGIKITGLVLGTITTVTATISQSVESLTGLKSIIRNAYRDRVAQFEEYGVAAFFLDTMFPDAPRIMRRVERYILNADDQQVVAFMKQYTSSFNMTGVAGAIISQVAITALSLMRLQDTHWTAEAFFITSLVTGALSVYFSTALSPAFNGLHSADDIKDFLTKPAKWRNLTRLNNHLRHAEQTQSLTSGLSRKLPQLIAEERWKVPSAYAAIMLVVPMTLLNVALNTFLIGLGIYLGKLYTAELVPSYGSGSLGILIVYIATALFGIGIFYTPQISKAIEDIPFERYRSIVHANKLKMSESGQGTPDVNGTEEAPIAPQNSLQSVHARKKGNKVGYEIIELSESEMVASPDPLEDTDAPDEGYIKPPPSSSETELLSHVAESVSSDNAPNVQDALRALIEAQEISLRASRILLEALNRSP</sequence>
<keyword evidence="5" id="KW-1185">Reference proteome</keyword>
<dbReference type="GeneID" id="28768156"/>
<dbReference type="Proteomes" id="UP000077069">
    <property type="component" value="Unassembled WGS sequence"/>
</dbReference>
<keyword evidence="2" id="KW-0472">Membrane</keyword>
<evidence type="ECO:0000256" key="3">
    <source>
        <dbReference type="SAM" id="SignalP"/>
    </source>
</evidence>
<feature type="transmembrane region" description="Helical" evidence="2">
    <location>
        <begin position="125"/>
        <end position="144"/>
    </location>
</feature>
<dbReference type="EMBL" id="KV441550">
    <property type="protein sequence ID" value="OAG07874.1"/>
    <property type="molecule type" value="Genomic_DNA"/>
</dbReference>
<evidence type="ECO:0000256" key="1">
    <source>
        <dbReference type="SAM" id="MobiDB-lite"/>
    </source>
</evidence>
<evidence type="ECO:0000313" key="4">
    <source>
        <dbReference type="EMBL" id="OAG07874.1"/>
    </source>
</evidence>
<name>A0A177CK21_9PLEO</name>
<keyword evidence="2" id="KW-0812">Transmembrane</keyword>
<organism evidence="4 5">
    <name type="scientific">Paraphaeosphaeria sporulosa</name>
    <dbReference type="NCBI Taxonomy" id="1460663"/>
    <lineage>
        <taxon>Eukaryota</taxon>
        <taxon>Fungi</taxon>
        <taxon>Dikarya</taxon>
        <taxon>Ascomycota</taxon>
        <taxon>Pezizomycotina</taxon>
        <taxon>Dothideomycetes</taxon>
        <taxon>Pleosporomycetidae</taxon>
        <taxon>Pleosporales</taxon>
        <taxon>Massarineae</taxon>
        <taxon>Didymosphaeriaceae</taxon>
        <taxon>Paraphaeosphaeria</taxon>
    </lineage>
</organism>
<feature type="transmembrane region" description="Helical" evidence="2">
    <location>
        <begin position="248"/>
        <end position="271"/>
    </location>
</feature>
<dbReference type="OrthoDB" id="4941332at2759"/>
<dbReference type="InParanoid" id="A0A177CK21"/>
<accession>A0A177CK21</accession>
<keyword evidence="3" id="KW-0732">Signal</keyword>
<evidence type="ECO:0000256" key="2">
    <source>
        <dbReference type="SAM" id="Phobius"/>
    </source>
</evidence>
<gene>
    <name evidence="4" type="ORF">CC84DRAFT_1256840</name>
</gene>
<dbReference type="RefSeq" id="XP_018038239.1">
    <property type="nucleotide sequence ID" value="XM_018184670.1"/>
</dbReference>
<reference evidence="4 5" key="1">
    <citation type="submission" date="2016-05" db="EMBL/GenBank/DDBJ databases">
        <title>Comparative analysis of secretome profiles of manganese(II)-oxidizing ascomycete fungi.</title>
        <authorList>
            <consortium name="DOE Joint Genome Institute"/>
            <person name="Zeiner C.A."/>
            <person name="Purvine S.O."/>
            <person name="Zink E.M."/>
            <person name="Wu S."/>
            <person name="Pasa-Tolic L."/>
            <person name="Chaput D.L."/>
            <person name="Haridas S."/>
            <person name="Grigoriev I.V."/>
            <person name="Santelli C.M."/>
            <person name="Hansel C.M."/>
        </authorList>
    </citation>
    <scope>NUCLEOTIDE SEQUENCE [LARGE SCALE GENOMIC DNA]</scope>
    <source>
        <strain evidence="4 5">AP3s5-JAC2a</strain>
    </source>
</reference>
<protein>
    <submittedName>
        <fullName evidence="4">Uncharacterized protein</fullName>
    </submittedName>
</protein>
<feature type="transmembrane region" description="Helical" evidence="2">
    <location>
        <begin position="93"/>
        <end position="113"/>
    </location>
</feature>
<keyword evidence="2" id="KW-1133">Transmembrane helix</keyword>